<dbReference type="RefSeq" id="WP_264512867.1">
    <property type="nucleotide sequence ID" value="NZ_JAPDDR010000003.1"/>
</dbReference>
<dbReference type="EMBL" id="JAPDDR010000003">
    <property type="protein sequence ID" value="MCW1913427.1"/>
    <property type="molecule type" value="Genomic_DNA"/>
</dbReference>
<reference evidence="1" key="1">
    <citation type="submission" date="2022-10" db="EMBL/GenBank/DDBJ databases">
        <title>Luteolibacter sp. GHJ8, whole genome shotgun sequencing project.</title>
        <authorList>
            <person name="Zhao G."/>
            <person name="Shen L."/>
        </authorList>
    </citation>
    <scope>NUCLEOTIDE SEQUENCE</scope>
    <source>
        <strain evidence="1">GHJ8</strain>
    </source>
</reference>
<comment type="caution">
    <text evidence="1">The sequence shown here is derived from an EMBL/GenBank/DDBJ whole genome shotgun (WGS) entry which is preliminary data.</text>
</comment>
<dbReference type="SUPFAM" id="SSF54523">
    <property type="entry name" value="Pili subunits"/>
    <property type="match status" value="1"/>
</dbReference>
<gene>
    <name evidence="1" type="ORF">OJ996_07575</name>
</gene>
<name>A0ABT3G183_9BACT</name>
<sequence>MSASPASRRRKGFRFAHLILMLVLLAGLIGAAMPWIRRQGPAARQAEALNNLRQLGTALFEFDREYGTFPDDDTAVDVRENTGSPLIFSGTYSNDYFRQLMACGLTNEEVYWCKTSFSPKRPDSQIDAPTHSRSEARALAAGEVGFSYVRGYSSSGIPGWVVVAAASDKARADWTFDPNTFGGKALVLKLDGSVAALTIDPATKFVLTGGAGRYIQTIGARVPWGYDPVMVAPLPAIPPR</sequence>
<evidence type="ECO:0008006" key="3">
    <source>
        <dbReference type="Google" id="ProtNLM"/>
    </source>
</evidence>
<evidence type="ECO:0000313" key="1">
    <source>
        <dbReference type="EMBL" id="MCW1913427.1"/>
    </source>
</evidence>
<evidence type="ECO:0000313" key="2">
    <source>
        <dbReference type="Proteomes" id="UP001165653"/>
    </source>
</evidence>
<dbReference type="Proteomes" id="UP001165653">
    <property type="component" value="Unassembled WGS sequence"/>
</dbReference>
<proteinExistence type="predicted"/>
<dbReference type="InterPro" id="IPR045584">
    <property type="entry name" value="Pilin-like"/>
</dbReference>
<accession>A0ABT3G183</accession>
<keyword evidence="2" id="KW-1185">Reference proteome</keyword>
<organism evidence="1 2">
    <name type="scientific">Luteolibacter rhizosphaerae</name>
    <dbReference type="NCBI Taxonomy" id="2989719"/>
    <lineage>
        <taxon>Bacteria</taxon>
        <taxon>Pseudomonadati</taxon>
        <taxon>Verrucomicrobiota</taxon>
        <taxon>Verrucomicrobiia</taxon>
        <taxon>Verrucomicrobiales</taxon>
        <taxon>Verrucomicrobiaceae</taxon>
        <taxon>Luteolibacter</taxon>
    </lineage>
</organism>
<protein>
    <recommendedName>
        <fullName evidence="3">DUF1559 domain-containing protein</fullName>
    </recommendedName>
</protein>